<dbReference type="Pfam" id="PF14173">
    <property type="entry name" value="ComGG"/>
    <property type="match status" value="1"/>
</dbReference>
<keyword evidence="1" id="KW-1133">Transmembrane helix</keyword>
<name>A0A1S2LV32_9BACI</name>
<keyword evidence="3" id="KW-1185">Reference proteome</keyword>
<dbReference type="AlphaFoldDB" id="A0A1S2LV32"/>
<proteinExistence type="predicted"/>
<reference evidence="2 3" key="1">
    <citation type="submission" date="2016-10" db="EMBL/GenBank/DDBJ databases">
        <title>Draft genome sequences of four alkaliphilic bacteria belonging to the Anaerobacillus genus.</title>
        <authorList>
            <person name="Bassil N.M."/>
            <person name="Lloyd J.R."/>
        </authorList>
    </citation>
    <scope>NUCLEOTIDE SEQUENCE [LARGE SCALE GENOMIC DNA]</scope>
    <source>
        <strain evidence="2 3">DSM 15340</strain>
    </source>
</reference>
<evidence type="ECO:0008006" key="4">
    <source>
        <dbReference type="Google" id="ProtNLM"/>
    </source>
</evidence>
<gene>
    <name evidence="2" type="ORF">BKP35_03505</name>
</gene>
<dbReference type="OrthoDB" id="2969153at2"/>
<organism evidence="2 3">
    <name type="scientific">Anaerobacillus arseniciselenatis</name>
    <dbReference type="NCBI Taxonomy" id="85682"/>
    <lineage>
        <taxon>Bacteria</taxon>
        <taxon>Bacillati</taxon>
        <taxon>Bacillota</taxon>
        <taxon>Bacilli</taxon>
        <taxon>Bacillales</taxon>
        <taxon>Bacillaceae</taxon>
        <taxon>Anaerobacillus</taxon>
    </lineage>
</organism>
<dbReference type="InterPro" id="IPR020372">
    <property type="entry name" value="Competence_ComGG"/>
</dbReference>
<protein>
    <recommendedName>
        <fullName evidence="4">Competence protein ComG</fullName>
    </recommendedName>
</protein>
<comment type="caution">
    <text evidence="2">The sequence shown here is derived from an EMBL/GenBank/DDBJ whole genome shotgun (WGS) entry which is preliminary data.</text>
</comment>
<evidence type="ECO:0000313" key="3">
    <source>
        <dbReference type="Proteomes" id="UP000180098"/>
    </source>
</evidence>
<keyword evidence="1" id="KW-0472">Membrane</keyword>
<evidence type="ECO:0000256" key="1">
    <source>
        <dbReference type="SAM" id="Phobius"/>
    </source>
</evidence>
<keyword evidence="1" id="KW-0812">Transmembrane</keyword>
<feature type="transmembrane region" description="Helical" evidence="1">
    <location>
        <begin position="6"/>
        <end position="27"/>
    </location>
</feature>
<evidence type="ECO:0000313" key="2">
    <source>
        <dbReference type="EMBL" id="OIJ16060.1"/>
    </source>
</evidence>
<accession>A0A1S2LV32</accession>
<dbReference type="Proteomes" id="UP000180098">
    <property type="component" value="Unassembled WGS sequence"/>
</dbReference>
<sequence length="126" mass="14722">MNNERGFILPITLFVVFLLSSFVTFQLNQYMIEKEIMNEKAEAFTAERLIQMAIVDLEDVIVNIDSNPNTGTLYYENGEVMFIIDSETDEIKSIHLISKTSSDRSKQMKYYYYLSNETVLPWLIEL</sequence>
<dbReference type="EMBL" id="MLQQ01000001">
    <property type="protein sequence ID" value="OIJ16060.1"/>
    <property type="molecule type" value="Genomic_DNA"/>
</dbReference>
<dbReference type="RefSeq" id="WP_071311985.1">
    <property type="nucleotide sequence ID" value="NZ_MLQQ01000001.1"/>
</dbReference>